<comment type="pathway">
    <text evidence="1">Isoprenoid biosynthesis; dimethylallyl diphosphate biosynthesis; dimethylallyl diphosphate from isopentenyl diphosphate: step 1/1.</text>
</comment>
<dbReference type="SUPFAM" id="SSF55811">
    <property type="entry name" value="Nudix"/>
    <property type="match status" value="1"/>
</dbReference>
<dbReference type="EC" id="5.3.3.2" evidence="3 10"/>
<dbReference type="PIRSF" id="PIRSF018427">
    <property type="entry name" value="Isopntndiph_ism"/>
    <property type="match status" value="1"/>
</dbReference>
<dbReference type="GO" id="GO:0004452">
    <property type="term" value="F:isopentenyl-diphosphate delta-isomerase activity"/>
    <property type="evidence" value="ECO:0007669"/>
    <property type="project" value="UniProtKB-EC"/>
</dbReference>
<keyword evidence="7" id="KW-0464">Manganese</keyword>
<dbReference type="InterPro" id="IPR056375">
    <property type="entry name" value="Idi_bact"/>
</dbReference>
<dbReference type="PANTHER" id="PTHR10885">
    <property type="entry name" value="ISOPENTENYL-DIPHOSPHATE DELTA-ISOMERASE"/>
    <property type="match status" value="1"/>
</dbReference>
<evidence type="ECO:0000256" key="8">
    <source>
        <dbReference type="ARBA" id="ARBA00023229"/>
    </source>
</evidence>
<dbReference type="InterPro" id="IPR011876">
    <property type="entry name" value="IsopentenylPP_isomerase_typ1"/>
</dbReference>
<evidence type="ECO:0000256" key="2">
    <source>
        <dbReference type="ARBA" id="ARBA00007579"/>
    </source>
</evidence>
<keyword evidence="13" id="KW-1185">Reference proteome</keyword>
<keyword evidence="9 12" id="KW-0413">Isomerase</keyword>
<evidence type="ECO:0000256" key="10">
    <source>
        <dbReference type="NCBIfam" id="TIGR02150"/>
    </source>
</evidence>
<evidence type="ECO:0000313" key="12">
    <source>
        <dbReference type="EMBL" id="MDA3613844.1"/>
    </source>
</evidence>
<evidence type="ECO:0000256" key="9">
    <source>
        <dbReference type="ARBA" id="ARBA00023235"/>
    </source>
</evidence>
<evidence type="ECO:0000313" key="13">
    <source>
        <dbReference type="Proteomes" id="UP001210231"/>
    </source>
</evidence>
<evidence type="ECO:0000256" key="1">
    <source>
        <dbReference type="ARBA" id="ARBA00004826"/>
    </source>
</evidence>
<dbReference type="PANTHER" id="PTHR10885:SF0">
    <property type="entry name" value="ISOPENTENYL-DIPHOSPHATE DELTA-ISOMERASE"/>
    <property type="match status" value="1"/>
</dbReference>
<dbReference type="InterPro" id="IPR000086">
    <property type="entry name" value="NUDIX_hydrolase_dom"/>
</dbReference>
<evidence type="ECO:0000259" key="11">
    <source>
        <dbReference type="PROSITE" id="PS51462"/>
    </source>
</evidence>
<evidence type="ECO:0000256" key="7">
    <source>
        <dbReference type="ARBA" id="ARBA00023211"/>
    </source>
</evidence>
<dbReference type="Proteomes" id="UP001210231">
    <property type="component" value="Unassembled WGS sequence"/>
</dbReference>
<keyword evidence="8" id="KW-0414">Isoprene biosynthesis</keyword>
<evidence type="ECO:0000256" key="5">
    <source>
        <dbReference type="ARBA" id="ARBA00022723"/>
    </source>
</evidence>
<dbReference type="NCBIfam" id="TIGR02150">
    <property type="entry name" value="IPP_isom_1"/>
    <property type="match status" value="1"/>
</dbReference>
<organism evidence="12 13">
    <name type="scientific">Polluticaenibacter yanchengensis</name>
    <dbReference type="NCBI Taxonomy" id="3014562"/>
    <lineage>
        <taxon>Bacteria</taxon>
        <taxon>Pseudomonadati</taxon>
        <taxon>Bacteroidota</taxon>
        <taxon>Chitinophagia</taxon>
        <taxon>Chitinophagales</taxon>
        <taxon>Chitinophagaceae</taxon>
        <taxon>Polluticaenibacter</taxon>
    </lineage>
</organism>
<keyword evidence="5" id="KW-0479">Metal-binding</keyword>
<protein>
    <recommendedName>
        <fullName evidence="3 10">Isopentenyl-diphosphate delta-isomerase</fullName>
        <ecNumber evidence="3 10">5.3.3.2</ecNumber>
    </recommendedName>
</protein>
<evidence type="ECO:0000256" key="4">
    <source>
        <dbReference type="ARBA" id="ARBA00022490"/>
    </source>
</evidence>
<dbReference type="RefSeq" id="WP_407030174.1">
    <property type="nucleotide sequence ID" value="NZ_JAQGEF010000003.1"/>
</dbReference>
<dbReference type="HAMAP" id="MF_00202">
    <property type="entry name" value="Idi"/>
    <property type="match status" value="1"/>
</dbReference>
<sequence>MIRNKVVLVDISDNAYGEMDKTEAHIKGELHRAFSIFLFNANGQMLIHQRAADKYHGAGLWTNACCSHPQWGEDIKQSALSRLAFEMGIQCDIQKAFSFIYHSPVENGLIEHEFDHVFIGFTDDRPIPNPNEVAAYRWISTDDLQQDILQNPRKYTYWFQKALPGVISILPEINISVNS</sequence>
<comment type="caution">
    <text evidence="12">The sequence shown here is derived from an EMBL/GenBank/DDBJ whole genome shotgun (WGS) entry which is preliminary data.</text>
</comment>
<keyword evidence="4" id="KW-0963">Cytoplasm</keyword>
<feature type="domain" description="Nudix hydrolase" evidence="11">
    <location>
        <begin position="29"/>
        <end position="161"/>
    </location>
</feature>
<dbReference type="CDD" id="cd02885">
    <property type="entry name" value="NUDIX_IPP_Isomerase"/>
    <property type="match status" value="1"/>
</dbReference>
<gene>
    <name evidence="12" type="primary">idi</name>
    <name evidence="12" type="ORF">O3P16_03415</name>
</gene>
<dbReference type="Gene3D" id="3.90.79.10">
    <property type="entry name" value="Nucleoside Triphosphate Pyrophosphohydrolase"/>
    <property type="match status" value="1"/>
</dbReference>
<dbReference type="NCBIfam" id="NF002995">
    <property type="entry name" value="PRK03759.1"/>
    <property type="match status" value="1"/>
</dbReference>
<dbReference type="Pfam" id="PF00293">
    <property type="entry name" value="NUDIX"/>
    <property type="match status" value="1"/>
</dbReference>
<proteinExistence type="inferred from homology"/>
<reference evidence="12 13" key="1">
    <citation type="submission" date="2022-12" db="EMBL/GenBank/DDBJ databases">
        <title>Chitinophagaceae gen. sp. nov., a new member of the family Chitinophagaceae, isolated from soil in a chemical factory.</title>
        <authorList>
            <person name="Ke Z."/>
        </authorList>
    </citation>
    <scope>NUCLEOTIDE SEQUENCE [LARGE SCALE GENOMIC DNA]</scope>
    <source>
        <strain evidence="12 13">LY-5</strain>
    </source>
</reference>
<evidence type="ECO:0000256" key="3">
    <source>
        <dbReference type="ARBA" id="ARBA00012057"/>
    </source>
</evidence>
<dbReference type="PROSITE" id="PS51462">
    <property type="entry name" value="NUDIX"/>
    <property type="match status" value="1"/>
</dbReference>
<name>A0ABT4UGW8_9BACT</name>
<dbReference type="InterPro" id="IPR015797">
    <property type="entry name" value="NUDIX_hydrolase-like_dom_sf"/>
</dbReference>
<evidence type="ECO:0000256" key="6">
    <source>
        <dbReference type="ARBA" id="ARBA00022842"/>
    </source>
</evidence>
<dbReference type="EMBL" id="JAQGEF010000003">
    <property type="protein sequence ID" value="MDA3613844.1"/>
    <property type="molecule type" value="Genomic_DNA"/>
</dbReference>
<keyword evidence="6" id="KW-0460">Magnesium</keyword>
<accession>A0ABT4UGW8</accession>
<comment type="similarity">
    <text evidence="2">Belongs to the IPP isomerase type 1 family.</text>
</comment>